<evidence type="ECO:0000256" key="1">
    <source>
        <dbReference type="SAM" id="MobiDB-lite"/>
    </source>
</evidence>
<accession>R0L0C2</accession>
<reference evidence="3" key="1">
    <citation type="journal article" date="2013" name="Nat. Genet.">
        <title>The duck genome and transcriptome provide insight into an avian influenza virus reservoir species.</title>
        <authorList>
            <person name="Huang Y."/>
            <person name="Li Y."/>
            <person name="Burt D.W."/>
            <person name="Chen H."/>
            <person name="Zhang Y."/>
            <person name="Qian W."/>
            <person name="Kim H."/>
            <person name="Gan S."/>
            <person name="Zhao Y."/>
            <person name="Li J."/>
            <person name="Yi K."/>
            <person name="Feng H."/>
            <person name="Zhu P."/>
            <person name="Li B."/>
            <person name="Liu Q."/>
            <person name="Fairley S."/>
            <person name="Magor K.E."/>
            <person name="Du Z."/>
            <person name="Hu X."/>
            <person name="Goodman L."/>
            <person name="Tafer H."/>
            <person name="Vignal A."/>
            <person name="Lee T."/>
            <person name="Kim K.W."/>
            <person name="Sheng Z."/>
            <person name="An Y."/>
            <person name="Searle S."/>
            <person name="Herrero J."/>
            <person name="Groenen M.A."/>
            <person name="Crooijmans R.P."/>
            <person name="Faraut T."/>
            <person name="Cai Q."/>
            <person name="Webster R.G."/>
            <person name="Aldridge J.R."/>
            <person name="Warren W.C."/>
            <person name="Bartschat S."/>
            <person name="Kehr S."/>
            <person name="Marz M."/>
            <person name="Stadler P.F."/>
            <person name="Smith J."/>
            <person name="Kraus R.H."/>
            <person name="Zhao Y."/>
            <person name="Ren L."/>
            <person name="Fei J."/>
            <person name="Morisson M."/>
            <person name="Kaiser P."/>
            <person name="Griffin D.K."/>
            <person name="Rao M."/>
            <person name="Pitel F."/>
            <person name="Wang J."/>
            <person name="Li N."/>
        </authorList>
    </citation>
    <scope>NUCLEOTIDE SEQUENCE [LARGE SCALE GENOMIC DNA]</scope>
</reference>
<name>R0L0C2_ANAPL</name>
<dbReference type="AlphaFoldDB" id="R0L0C2"/>
<sequence length="1044" mass="111708">MAKQGGQLGANTQRTGQQKGHLEIAFQCAILAFPNLLRSKAVDRGGGDLCSIFGPCWQLSEKSNSSTNCSTCCDGCRWSGEAPIGLLESTMVIYGLVRAGPAHWHPVRLSRQLAELCVAPRATRRAIFEKPGLHPKNSVLYFWRKMIFLGQCWGSERHLKDGEMALQEEQSRQTGSTVAMAELLLVTAGCCPASGMGQMENANVPGSNPPPDMLLGSGEPQLARDVTGSAANTQQFCIVLLLLVIFLETQTTQMTPNLSLLGFEPLASPCRFPDAQELPRAIGMKRSPSSRPVLGGKVRNAIRFSGGLIGFSGYFQKVVSVCFRFLFVWGEKQNILLLAAFPKHEQVPQDTVCTRAALGAPASAPCQEVGDPPSCARSPKPRCPPLWLFAGMEGMELSLGTAAGPLPVDQSPLQSTPRLLLPGMVKGALLKTQECQHRGGADLQKLQSFSSKDTAGAERGLSKFGAARALHGDAISIAEKREVPVRVNGRHSHFPSCICICSVLVILSAFIHGYKSWSVNILLVSLVSLVMLGGAVNTGEEGLCLASSLDVKPKSMRVCAVFFPIQIGSALLMGLVCTRGARAAMALPCVPLLLDAEGNFPAQQELRHPKCSAQAGRGGQDKGLADTELRVSGPLGAAGSGEQLSYGKRLRGKRVRVDKTRCFTAKHFQTSTGHQEGAAQLLLHQGNAGHRLVMLRERRARGAACWQVGFSGVRCPLHPQALLGRASSIPGLTPAALLSTRPPLPFLSRKASPRPSLEKENQDKLGSPDALGEKELKEEGSMFQSLVSVQYAQKTLSVTRFAEAAANFIELPRLYPDPLVEVPSSGLAYPVPLCGTWAGGVVSHGDLIPVIPQVLGCWDAGTGALVSGGDTGAGAEPLLGTRMREPRRSAPAGSSYSRYPAMDGTMSLRNEARRGQHSGFQGLVGFRDSGTPRSCLYSGKNEMWKAADLPTTTNSGGSCRLRVSPRHPLAAQRIFLCAKSKSDFDEDPMGADPMKDPIQNIGVDGTIPQLTFHKRALRIKHPTKSMHVPSGVFMLGCSHASLAR</sequence>
<organism evidence="2 3">
    <name type="scientific">Anas platyrhynchos</name>
    <name type="common">Mallard</name>
    <name type="synonym">Anas boschas</name>
    <dbReference type="NCBI Taxonomy" id="8839"/>
    <lineage>
        <taxon>Eukaryota</taxon>
        <taxon>Metazoa</taxon>
        <taxon>Chordata</taxon>
        <taxon>Craniata</taxon>
        <taxon>Vertebrata</taxon>
        <taxon>Euteleostomi</taxon>
        <taxon>Archelosauria</taxon>
        <taxon>Archosauria</taxon>
        <taxon>Dinosauria</taxon>
        <taxon>Saurischia</taxon>
        <taxon>Theropoda</taxon>
        <taxon>Coelurosauria</taxon>
        <taxon>Aves</taxon>
        <taxon>Neognathae</taxon>
        <taxon>Galloanserae</taxon>
        <taxon>Anseriformes</taxon>
        <taxon>Anatidae</taxon>
        <taxon>Anatinae</taxon>
        <taxon>Anas</taxon>
    </lineage>
</organism>
<protein>
    <submittedName>
        <fullName evidence="2">Uncharacterized protein</fullName>
    </submittedName>
</protein>
<gene>
    <name evidence="2" type="ORF">Anapl_12074</name>
</gene>
<evidence type="ECO:0000313" key="3">
    <source>
        <dbReference type="Proteomes" id="UP000296049"/>
    </source>
</evidence>
<proteinExistence type="predicted"/>
<dbReference type="Proteomes" id="UP000296049">
    <property type="component" value="Unassembled WGS sequence"/>
</dbReference>
<keyword evidence="3" id="KW-1185">Reference proteome</keyword>
<feature type="region of interest" description="Disordered" evidence="1">
    <location>
        <begin position="743"/>
        <end position="769"/>
    </location>
</feature>
<evidence type="ECO:0000313" key="2">
    <source>
        <dbReference type="EMBL" id="EOA94859.1"/>
    </source>
</evidence>
<dbReference type="EMBL" id="KB744553">
    <property type="protein sequence ID" value="EOA94859.1"/>
    <property type="molecule type" value="Genomic_DNA"/>
</dbReference>